<evidence type="ECO:0000313" key="2">
    <source>
        <dbReference type="EMBL" id="CAK9110756.1"/>
    </source>
</evidence>
<sequence length="222" mass="24495">MDCQPCIARSFVEVGSNWILKPLDPQMAMVLALVLVQFLLWASGEGRGEDLQNSVSCSEAEDEGLEMRQLRVDRRHTTPFGDELDASARCCLCSSGLVTWSTDGCRACQDEVQKIASVSPLCKTDSPNFKGSSACQSECHTLLMEPGIFAQEEADEHDEVVADEGDDEVLEMPHEWGFGGTTENARAAARTRRSSEEGRLLMRRETPLVTCPSFTVQKQRCS</sequence>
<evidence type="ECO:0000256" key="1">
    <source>
        <dbReference type="SAM" id="MobiDB-lite"/>
    </source>
</evidence>
<proteinExistence type="predicted"/>
<protein>
    <submittedName>
        <fullName evidence="2">Uncharacterized protein</fullName>
    </submittedName>
</protein>
<dbReference type="Proteomes" id="UP001642484">
    <property type="component" value="Unassembled WGS sequence"/>
</dbReference>
<comment type="caution">
    <text evidence="2">The sequence shown here is derived from an EMBL/GenBank/DDBJ whole genome shotgun (WGS) entry which is preliminary data.</text>
</comment>
<evidence type="ECO:0000313" key="3">
    <source>
        <dbReference type="Proteomes" id="UP001642484"/>
    </source>
</evidence>
<dbReference type="EMBL" id="CAXAMN010027439">
    <property type="protein sequence ID" value="CAK9110756.1"/>
    <property type="molecule type" value="Genomic_DNA"/>
</dbReference>
<organism evidence="2 3">
    <name type="scientific">Durusdinium trenchii</name>
    <dbReference type="NCBI Taxonomy" id="1381693"/>
    <lineage>
        <taxon>Eukaryota</taxon>
        <taxon>Sar</taxon>
        <taxon>Alveolata</taxon>
        <taxon>Dinophyceae</taxon>
        <taxon>Suessiales</taxon>
        <taxon>Symbiodiniaceae</taxon>
        <taxon>Durusdinium</taxon>
    </lineage>
</organism>
<accession>A0ABP0SEF4</accession>
<name>A0ABP0SEF4_9DINO</name>
<keyword evidence="3" id="KW-1185">Reference proteome</keyword>
<feature type="region of interest" description="Disordered" evidence="1">
    <location>
        <begin position="174"/>
        <end position="198"/>
    </location>
</feature>
<gene>
    <name evidence="2" type="ORF">CCMP2556_LOCUS51458</name>
</gene>
<reference evidence="2 3" key="1">
    <citation type="submission" date="2024-02" db="EMBL/GenBank/DDBJ databases">
        <authorList>
            <person name="Chen Y."/>
            <person name="Shah S."/>
            <person name="Dougan E. K."/>
            <person name="Thang M."/>
            <person name="Chan C."/>
        </authorList>
    </citation>
    <scope>NUCLEOTIDE SEQUENCE [LARGE SCALE GENOMIC DNA]</scope>
</reference>